<dbReference type="EMBL" id="CM031834">
    <property type="protein sequence ID" value="KAG6690312.1"/>
    <property type="molecule type" value="Genomic_DNA"/>
</dbReference>
<comment type="caution">
    <text evidence="2">The sequence shown here is derived from an EMBL/GenBank/DDBJ whole genome shotgun (WGS) entry which is preliminary data.</text>
</comment>
<organism evidence="2 3">
    <name type="scientific">Carya illinoinensis</name>
    <name type="common">Pecan</name>
    <dbReference type="NCBI Taxonomy" id="32201"/>
    <lineage>
        <taxon>Eukaryota</taxon>
        <taxon>Viridiplantae</taxon>
        <taxon>Streptophyta</taxon>
        <taxon>Embryophyta</taxon>
        <taxon>Tracheophyta</taxon>
        <taxon>Spermatophyta</taxon>
        <taxon>Magnoliopsida</taxon>
        <taxon>eudicotyledons</taxon>
        <taxon>Gunneridae</taxon>
        <taxon>Pentapetalae</taxon>
        <taxon>rosids</taxon>
        <taxon>fabids</taxon>
        <taxon>Fagales</taxon>
        <taxon>Juglandaceae</taxon>
        <taxon>Carya</taxon>
    </lineage>
</organism>
<gene>
    <name evidence="2" type="ORF">I3842_10G008500</name>
</gene>
<keyword evidence="1" id="KW-0472">Membrane</keyword>
<name>A0A922DTL5_CARIL</name>
<evidence type="ECO:0000256" key="1">
    <source>
        <dbReference type="SAM" id="Phobius"/>
    </source>
</evidence>
<proteinExistence type="predicted"/>
<keyword evidence="1" id="KW-1133">Transmembrane helix</keyword>
<protein>
    <submittedName>
        <fullName evidence="2">Uncharacterized protein</fullName>
    </submittedName>
</protein>
<accession>A0A922DTL5</accession>
<dbReference type="Proteomes" id="UP000811246">
    <property type="component" value="Chromosome 10"/>
</dbReference>
<reference evidence="2" key="1">
    <citation type="submission" date="2021-01" db="EMBL/GenBank/DDBJ databases">
        <authorList>
            <person name="Lovell J.T."/>
            <person name="Bentley N."/>
            <person name="Bhattarai G."/>
            <person name="Jenkins J.W."/>
            <person name="Sreedasyam A."/>
            <person name="Alarcon Y."/>
            <person name="Bock C."/>
            <person name="Boston L."/>
            <person name="Carlson J."/>
            <person name="Cervantes K."/>
            <person name="Clermont K."/>
            <person name="Krom N."/>
            <person name="Kubenka K."/>
            <person name="Mamidi S."/>
            <person name="Mattison C."/>
            <person name="Monteros M."/>
            <person name="Pisani C."/>
            <person name="Plott C."/>
            <person name="Rajasekar S."/>
            <person name="Rhein H.S."/>
            <person name="Rohla C."/>
            <person name="Song M."/>
            <person name="Hilaire R.S."/>
            <person name="Shu S."/>
            <person name="Wells L."/>
            <person name="Wang X."/>
            <person name="Webber J."/>
            <person name="Heerema R.J."/>
            <person name="Klein P."/>
            <person name="Conner P."/>
            <person name="Grauke L."/>
            <person name="Grimwood J."/>
            <person name="Schmutz J."/>
            <person name="Randall J.J."/>
        </authorList>
    </citation>
    <scope>NUCLEOTIDE SEQUENCE</scope>
    <source>
        <tissue evidence="2">Leaf</tissue>
    </source>
</reference>
<evidence type="ECO:0000313" key="2">
    <source>
        <dbReference type="EMBL" id="KAG6690312.1"/>
    </source>
</evidence>
<evidence type="ECO:0000313" key="3">
    <source>
        <dbReference type="Proteomes" id="UP000811246"/>
    </source>
</evidence>
<keyword evidence="1" id="KW-0812">Transmembrane</keyword>
<feature type="transmembrane region" description="Helical" evidence="1">
    <location>
        <begin position="147"/>
        <end position="166"/>
    </location>
</feature>
<sequence>MASVSEDAAEHDTHTKVLADMEDEDLFEINLEAVDSIPPPHYWDSYFTATGNALLANCLLPISDVSGAVPIVSKDVSGTVPGVSKLCSALSLAGTANFVMITEPMPLGELLRLPFMGAFGPCCLNANITAVTVNEIHLFHMKTQKEMLILLMHFSVFSFSFSWVIFLDSGC</sequence>
<dbReference type="AlphaFoldDB" id="A0A922DTL5"/>